<evidence type="ECO:0000256" key="10">
    <source>
        <dbReference type="ARBA" id="ARBA00023285"/>
    </source>
</evidence>
<keyword evidence="10" id="KW-0170">Cobalt</keyword>
<dbReference type="Proteomes" id="UP000000374">
    <property type="component" value="Chromosome"/>
</dbReference>
<evidence type="ECO:0000313" key="13">
    <source>
        <dbReference type="EMBL" id="ABM56526.1"/>
    </source>
</evidence>
<evidence type="ECO:0000313" key="14">
    <source>
        <dbReference type="Proteomes" id="UP000000374"/>
    </source>
</evidence>
<dbReference type="eggNOG" id="COG0624">
    <property type="taxonomic scope" value="Bacteria"/>
</dbReference>
<dbReference type="InterPro" id="IPR010182">
    <property type="entry name" value="ArgE/DapE"/>
</dbReference>
<dbReference type="UniPathway" id="UPA00034">
    <property type="reaction ID" value="UER00021"/>
</dbReference>
<dbReference type="Pfam" id="PF07687">
    <property type="entry name" value="M20_dimer"/>
    <property type="match status" value="1"/>
</dbReference>
<dbReference type="GO" id="GO:0009014">
    <property type="term" value="F:succinyl-diaminopimelate desuccinylase activity"/>
    <property type="evidence" value="ECO:0007669"/>
    <property type="project" value="UniProtKB-EC"/>
</dbReference>
<dbReference type="Gene3D" id="3.40.630.10">
    <property type="entry name" value="Zn peptidases"/>
    <property type="match status" value="1"/>
</dbReference>
<proteinExistence type="inferred from homology"/>
<comment type="cofactor">
    <cofactor evidence="2">
        <name>Zn(2+)</name>
        <dbReference type="ChEBI" id="CHEBI:29105"/>
    </cofactor>
</comment>
<organism evidence="13 14">
    <name type="scientific">Verminephrobacter eiseniae (strain EF01-2)</name>
    <dbReference type="NCBI Taxonomy" id="391735"/>
    <lineage>
        <taxon>Bacteria</taxon>
        <taxon>Pseudomonadati</taxon>
        <taxon>Pseudomonadota</taxon>
        <taxon>Betaproteobacteria</taxon>
        <taxon>Burkholderiales</taxon>
        <taxon>Comamonadaceae</taxon>
        <taxon>Verminephrobacter</taxon>
    </lineage>
</organism>
<dbReference type="EC" id="3.5.1.18" evidence="5"/>
<dbReference type="Gene3D" id="3.30.70.360">
    <property type="match status" value="1"/>
</dbReference>
<dbReference type="GO" id="GO:0046872">
    <property type="term" value="F:metal ion binding"/>
    <property type="evidence" value="ECO:0007669"/>
    <property type="project" value="UniProtKB-KW"/>
</dbReference>
<dbReference type="GO" id="GO:0009089">
    <property type="term" value="P:lysine biosynthetic process via diaminopimelate"/>
    <property type="evidence" value="ECO:0007669"/>
    <property type="project" value="UniProtKB-UniPathway"/>
</dbReference>
<dbReference type="PANTHER" id="PTHR43808:SF25">
    <property type="entry name" value="PEPTIDASE M20 DIMERISATION DOMAIN-CONTAINING PROTEIN"/>
    <property type="match status" value="1"/>
</dbReference>
<evidence type="ECO:0000256" key="3">
    <source>
        <dbReference type="ARBA" id="ARBA00005130"/>
    </source>
</evidence>
<dbReference type="AlphaFoldDB" id="A1WFW9"/>
<evidence type="ECO:0000256" key="6">
    <source>
        <dbReference type="ARBA" id="ARBA00016853"/>
    </source>
</evidence>
<gene>
    <name evidence="13" type="ordered locus">Veis_0744</name>
</gene>
<sequence length="453" mass="48082">MTTNSLPSRKPLASADIAQAVQALEPYMVDSLDQLVRAASPSGAETPAAMVAEELMLGLGLASERIVLQARALEHLPLYSPACCADGGRYNLLAIHAGGHGGRSVLFNGHLDVVPPGPEEMWRRPPYMPVVEDGWLYGRGAGDMKGGIVCALAAFKALRALGVQPAGQVGFNWVLEEECTGNGTLASIVALRAATTGAATGAMTGMLARSRLGAFDAVLIPEPMGEQMIDAQVGVFWMQLTLTGRPAHAAMMSQGADPIAAGIAIIAGLRELEAEWNRPENRHPSYREHPHPLNFNFGRIEGGEWTSSVPCQCRLDVRIGFYPDMAVDDAKAAVAARVHAALAPLGGGVQVEIRYQGFHAPGCSFDLDQPALQVLAAAHQQVHGSPVARVATTATTDARHFRLMLDSPVTCYGPEARDIHGIDEAVSLASMSRVATTFALFLQQWCGTEPVRG</sequence>
<dbReference type="InterPro" id="IPR036264">
    <property type="entry name" value="Bact_exopeptidase_dim_dom"/>
</dbReference>
<evidence type="ECO:0000256" key="5">
    <source>
        <dbReference type="ARBA" id="ARBA00011921"/>
    </source>
</evidence>
<dbReference type="NCBIfam" id="NF005306">
    <property type="entry name" value="PRK06837.1"/>
    <property type="match status" value="1"/>
</dbReference>
<dbReference type="HOGENOM" id="CLU_021802_0_0_4"/>
<feature type="domain" description="Peptidase M20 dimerisation" evidence="12">
    <location>
        <begin position="232"/>
        <end position="342"/>
    </location>
</feature>
<keyword evidence="7" id="KW-0479">Metal-binding</keyword>
<keyword evidence="14" id="KW-1185">Reference proteome</keyword>
<comment type="similarity">
    <text evidence="4">Belongs to the peptidase M20A family.</text>
</comment>
<dbReference type="SUPFAM" id="SSF53187">
    <property type="entry name" value="Zn-dependent exopeptidases"/>
    <property type="match status" value="1"/>
</dbReference>
<evidence type="ECO:0000259" key="12">
    <source>
        <dbReference type="Pfam" id="PF07687"/>
    </source>
</evidence>
<dbReference type="InterPro" id="IPR011650">
    <property type="entry name" value="Peptidase_M20_dimer"/>
</dbReference>
<dbReference type="PROSITE" id="PS00758">
    <property type="entry name" value="ARGE_DAPE_CPG2_1"/>
    <property type="match status" value="1"/>
</dbReference>
<comment type="catalytic activity">
    <reaction evidence="11">
        <text>N-succinyl-(2S,6S)-2,6-diaminopimelate + H2O = (2S,6S)-2,6-diaminopimelate + succinate</text>
        <dbReference type="Rhea" id="RHEA:22608"/>
        <dbReference type="ChEBI" id="CHEBI:15377"/>
        <dbReference type="ChEBI" id="CHEBI:30031"/>
        <dbReference type="ChEBI" id="CHEBI:57609"/>
        <dbReference type="ChEBI" id="CHEBI:58087"/>
        <dbReference type="EC" id="3.5.1.18"/>
    </reaction>
</comment>
<dbReference type="InterPro" id="IPR001261">
    <property type="entry name" value="ArgE/DapE_CS"/>
</dbReference>
<dbReference type="InterPro" id="IPR002933">
    <property type="entry name" value="Peptidase_M20"/>
</dbReference>
<evidence type="ECO:0000256" key="4">
    <source>
        <dbReference type="ARBA" id="ARBA00006247"/>
    </source>
</evidence>
<evidence type="ECO:0000256" key="1">
    <source>
        <dbReference type="ARBA" id="ARBA00001941"/>
    </source>
</evidence>
<dbReference type="SUPFAM" id="SSF55031">
    <property type="entry name" value="Bacterial exopeptidase dimerisation domain"/>
    <property type="match status" value="1"/>
</dbReference>
<dbReference type="GeneID" id="76459432"/>
<dbReference type="RefSeq" id="WP_011808540.1">
    <property type="nucleotide sequence ID" value="NC_008786.1"/>
</dbReference>
<evidence type="ECO:0000256" key="2">
    <source>
        <dbReference type="ARBA" id="ARBA00001947"/>
    </source>
</evidence>
<dbReference type="NCBIfam" id="TIGR01910">
    <property type="entry name" value="DapE-ArgE"/>
    <property type="match status" value="1"/>
</dbReference>
<evidence type="ECO:0000256" key="7">
    <source>
        <dbReference type="ARBA" id="ARBA00022723"/>
    </source>
</evidence>
<evidence type="ECO:0000256" key="8">
    <source>
        <dbReference type="ARBA" id="ARBA00022801"/>
    </source>
</evidence>
<dbReference type="OrthoDB" id="3665926at2"/>
<dbReference type="EMBL" id="CP000542">
    <property type="protein sequence ID" value="ABM56526.1"/>
    <property type="molecule type" value="Genomic_DNA"/>
</dbReference>
<accession>A1WFW9</accession>
<dbReference type="Pfam" id="PF01546">
    <property type="entry name" value="Peptidase_M20"/>
    <property type="match status" value="1"/>
</dbReference>
<reference evidence="14" key="1">
    <citation type="submission" date="2006-12" db="EMBL/GenBank/DDBJ databases">
        <title>Complete sequence of chromosome 1 of Verminephrobacter eiseniae EF01-2.</title>
        <authorList>
            <person name="Copeland A."/>
            <person name="Lucas S."/>
            <person name="Lapidus A."/>
            <person name="Barry K."/>
            <person name="Detter J.C."/>
            <person name="Glavina del Rio T."/>
            <person name="Dalin E."/>
            <person name="Tice H."/>
            <person name="Pitluck S."/>
            <person name="Chertkov O."/>
            <person name="Brettin T."/>
            <person name="Bruce D."/>
            <person name="Han C."/>
            <person name="Tapia R."/>
            <person name="Gilna P."/>
            <person name="Schmutz J."/>
            <person name="Larimer F."/>
            <person name="Land M."/>
            <person name="Hauser L."/>
            <person name="Kyrpides N."/>
            <person name="Kim E."/>
            <person name="Stahl D."/>
            <person name="Richardson P."/>
        </authorList>
    </citation>
    <scope>NUCLEOTIDE SEQUENCE [LARGE SCALE GENOMIC DNA]</scope>
    <source>
        <strain evidence="14">EF01-2</strain>
    </source>
</reference>
<keyword evidence="9" id="KW-0862">Zinc</keyword>
<dbReference type="InterPro" id="IPR050072">
    <property type="entry name" value="Peptidase_M20A"/>
</dbReference>
<evidence type="ECO:0000256" key="9">
    <source>
        <dbReference type="ARBA" id="ARBA00022833"/>
    </source>
</evidence>
<name>A1WFW9_VEREI</name>
<dbReference type="PANTHER" id="PTHR43808">
    <property type="entry name" value="ACETYLORNITHINE DEACETYLASE"/>
    <property type="match status" value="1"/>
</dbReference>
<comment type="pathway">
    <text evidence="3">Amino-acid biosynthesis; L-lysine biosynthesis via DAP pathway; LL-2,6-diaminopimelate from (S)-tetrahydrodipicolinate (succinylase route): step 3/3.</text>
</comment>
<dbReference type="STRING" id="391735.Veis_0744"/>
<keyword evidence="8" id="KW-0378">Hydrolase</keyword>
<dbReference type="KEGG" id="vei:Veis_0744"/>
<evidence type="ECO:0000256" key="11">
    <source>
        <dbReference type="ARBA" id="ARBA00051301"/>
    </source>
</evidence>
<protein>
    <recommendedName>
        <fullName evidence="6">Probable succinyl-diaminopimelate desuccinylase</fullName>
        <ecNumber evidence="5">3.5.1.18</ecNumber>
    </recommendedName>
</protein>
<comment type="cofactor">
    <cofactor evidence="1">
        <name>Co(2+)</name>
        <dbReference type="ChEBI" id="CHEBI:48828"/>
    </cofactor>
</comment>